<dbReference type="AlphaFoldDB" id="A0A2G9PBI6"/>
<gene>
    <name evidence="1" type="ORF">AB205_0128880</name>
</gene>
<dbReference type="Proteomes" id="UP000228934">
    <property type="component" value="Unassembled WGS sequence"/>
</dbReference>
<keyword evidence="2" id="KW-1185">Reference proteome</keyword>
<evidence type="ECO:0000313" key="1">
    <source>
        <dbReference type="EMBL" id="PIO00694.1"/>
    </source>
</evidence>
<proteinExistence type="predicted"/>
<reference evidence="2" key="1">
    <citation type="journal article" date="2017" name="Nat. Commun.">
        <title>The North American bullfrog draft genome provides insight into hormonal regulation of long noncoding RNA.</title>
        <authorList>
            <person name="Hammond S.A."/>
            <person name="Warren R.L."/>
            <person name="Vandervalk B.P."/>
            <person name="Kucuk E."/>
            <person name="Khan H."/>
            <person name="Gibb E.A."/>
            <person name="Pandoh P."/>
            <person name="Kirk H."/>
            <person name="Zhao Y."/>
            <person name="Jones M."/>
            <person name="Mungall A.J."/>
            <person name="Coope R."/>
            <person name="Pleasance S."/>
            <person name="Moore R.A."/>
            <person name="Holt R.A."/>
            <person name="Round J.M."/>
            <person name="Ohora S."/>
            <person name="Walle B.V."/>
            <person name="Veldhoen N."/>
            <person name="Helbing C.C."/>
            <person name="Birol I."/>
        </authorList>
    </citation>
    <scope>NUCLEOTIDE SEQUENCE [LARGE SCALE GENOMIC DNA]</scope>
</reference>
<evidence type="ECO:0000313" key="2">
    <source>
        <dbReference type="Proteomes" id="UP000228934"/>
    </source>
</evidence>
<name>A0A2G9PBI6_AQUCT</name>
<accession>A0A2G9PBI6</accession>
<organism evidence="1 2">
    <name type="scientific">Aquarana catesbeiana</name>
    <name type="common">American bullfrog</name>
    <name type="synonym">Rana catesbeiana</name>
    <dbReference type="NCBI Taxonomy" id="8400"/>
    <lineage>
        <taxon>Eukaryota</taxon>
        <taxon>Metazoa</taxon>
        <taxon>Chordata</taxon>
        <taxon>Craniata</taxon>
        <taxon>Vertebrata</taxon>
        <taxon>Euteleostomi</taxon>
        <taxon>Amphibia</taxon>
        <taxon>Batrachia</taxon>
        <taxon>Anura</taxon>
        <taxon>Neobatrachia</taxon>
        <taxon>Ranoidea</taxon>
        <taxon>Ranidae</taxon>
        <taxon>Aquarana</taxon>
    </lineage>
</organism>
<protein>
    <submittedName>
        <fullName evidence="1">Uncharacterized protein</fullName>
    </submittedName>
</protein>
<dbReference type="EMBL" id="KV922687">
    <property type="protein sequence ID" value="PIO00694.1"/>
    <property type="molecule type" value="Genomic_DNA"/>
</dbReference>
<sequence>MKSCKVSPDFGGGGGLRGRRGNFRDICAGCGTDVYVNRTMKSPKVVQKLLLRIGAASHRFRQCHCQNCCIFGTSNHSNVNLGSIIS</sequence>